<dbReference type="CDD" id="cd00090">
    <property type="entry name" value="HTH_ARSR"/>
    <property type="match status" value="1"/>
</dbReference>
<feature type="domain" description="HTH asnC-type" evidence="4">
    <location>
        <begin position="1"/>
        <end position="62"/>
    </location>
</feature>
<evidence type="ECO:0000313" key="6">
    <source>
        <dbReference type="Proteomes" id="UP001081283"/>
    </source>
</evidence>
<dbReference type="SUPFAM" id="SSF54909">
    <property type="entry name" value="Dimeric alpha+beta barrel"/>
    <property type="match status" value="1"/>
</dbReference>
<evidence type="ECO:0000313" key="5">
    <source>
        <dbReference type="EMBL" id="MCY0094997.1"/>
    </source>
</evidence>
<dbReference type="InterPro" id="IPR011008">
    <property type="entry name" value="Dimeric_a/b-barrel"/>
</dbReference>
<reference evidence="5" key="1">
    <citation type="submission" date="2022-10" db="EMBL/GenBank/DDBJ databases">
        <title>Hoeflea sp. J2-29, isolated from marine algae.</title>
        <authorList>
            <person name="Kristyanto S."/>
            <person name="Kim J.M."/>
            <person name="Jeon C.O."/>
        </authorList>
    </citation>
    <scope>NUCLEOTIDE SEQUENCE</scope>
    <source>
        <strain evidence="5">J2-29</strain>
    </source>
</reference>
<dbReference type="PANTHER" id="PTHR30154">
    <property type="entry name" value="LEUCINE-RESPONSIVE REGULATORY PROTEIN"/>
    <property type="match status" value="1"/>
</dbReference>
<evidence type="ECO:0000256" key="3">
    <source>
        <dbReference type="ARBA" id="ARBA00023163"/>
    </source>
</evidence>
<keyword evidence="6" id="KW-1185">Reference proteome</keyword>
<dbReference type="InterPro" id="IPR011991">
    <property type="entry name" value="ArsR-like_HTH"/>
</dbReference>
<keyword evidence="2" id="KW-0238">DNA-binding</keyword>
<dbReference type="PRINTS" id="PR00033">
    <property type="entry name" value="HTHASNC"/>
</dbReference>
<dbReference type="SUPFAM" id="SSF46785">
    <property type="entry name" value="Winged helix' DNA-binding domain"/>
    <property type="match status" value="1"/>
</dbReference>
<dbReference type="InterPro" id="IPR000485">
    <property type="entry name" value="AsnC-type_HTH_dom"/>
</dbReference>
<protein>
    <submittedName>
        <fullName evidence="5">Lrp/AsnC family transcriptional regulator</fullName>
    </submittedName>
</protein>
<organism evidence="5 6">
    <name type="scientific">Hoeflea ulvae</name>
    <dbReference type="NCBI Taxonomy" id="2983764"/>
    <lineage>
        <taxon>Bacteria</taxon>
        <taxon>Pseudomonadati</taxon>
        <taxon>Pseudomonadota</taxon>
        <taxon>Alphaproteobacteria</taxon>
        <taxon>Hyphomicrobiales</taxon>
        <taxon>Rhizobiaceae</taxon>
        <taxon>Hoeflea</taxon>
    </lineage>
</organism>
<dbReference type="Gene3D" id="1.10.10.10">
    <property type="entry name" value="Winged helix-like DNA-binding domain superfamily/Winged helix DNA-binding domain"/>
    <property type="match status" value="1"/>
</dbReference>
<evidence type="ECO:0000256" key="2">
    <source>
        <dbReference type="ARBA" id="ARBA00023125"/>
    </source>
</evidence>
<dbReference type="Gene3D" id="3.30.70.920">
    <property type="match status" value="1"/>
</dbReference>
<comment type="caution">
    <text evidence="5">The sequence shown here is derived from an EMBL/GenBank/DDBJ whole genome shotgun (WGS) entry which is preliminary data.</text>
</comment>
<dbReference type="InterPro" id="IPR036390">
    <property type="entry name" value="WH_DNA-bd_sf"/>
</dbReference>
<keyword evidence="3" id="KW-0804">Transcription</keyword>
<dbReference type="Proteomes" id="UP001081283">
    <property type="component" value="Unassembled WGS sequence"/>
</dbReference>
<dbReference type="RefSeq" id="WP_267612905.1">
    <property type="nucleotide sequence ID" value="NZ_JAOVZQ010000001.1"/>
</dbReference>
<accession>A0ABT3YHA2</accession>
<evidence type="ECO:0000256" key="1">
    <source>
        <dbReference type="ARBA" id="ARBA00023015"/>
    </source>
</evidence>
<dbReference type="PROSITE" id="PS50956">
    <property type="entry name" value="HTH_ASNC_2"/>
    <property type="match status" value="1"/>
</dbReference>
<dbReference type="InterPro" id="IPR019888">
    <property type="entry name" value="Tscrpt_reg_AsnC-like"/>
</dbReference>
<dbReference type="InterPro" id="IPR019885">
    <property type="entry name" value="Tscrpt_reg_HTH_AsnC-type_CS"/>
</dbReference>
<dbReference type="PANTHER" id="PTHR30154:SF34">
    <property type="entry name" value="TRANSCRIPTIONAL REGULATOR AZLB"/>
    <property type="match status" value="1"/>
</dbReference>
<dbReference type="InterPro" id="IPR019887">
    <property type="entry name" value="Tscrpt_reg_AsnC/Lrp_C"/>
</dbReference>
<evidence type="ECO:0000259" key="4">
    <source>
        <dbReference type="PROSITE" id="PS50956"/>
    </source>
</evidence>
<dbReference type="SMART" id="SM00344">
    <property type="entry name" value="HTH_ASNC"/>
    <property type="match status" value="1"/>
</dbReference>
<sequence>MDSIDKKIIAALQKDGRLSNVDLADEVGLSPSPCLRRVKMLEEQGVITGYSANIDREAFGLPLTVFVELTVTRHSLENADAVEARLAAIPGLVSCHMVSGDADFLVELAVPGLKAYERLLSEHILKIECVSQVRSNFSLRSISTCRPLTPA</sequence>
<keyword evidence="1" id="KW-0805">Transcription regulation</keyword>
<dbReference type="Pfam" id="PF13412">
    <property type="entry name" value="HTH_24"/>
    <property type="match status" value="1"/>
</dbReference>
<dbReference type="PROSITE" id="PS00519">
    <property type="entry name" value="HTH_ASNC_1"/>
    <property type="match status" value="1"/>
</dbReference>
<dbReference type="EMBL" id="JAOVZQ010000001">
    <property type="protein sequence ID" value="MCY0094997.1"/>
    <property type="molecule type" value="Genomic_DNA"/>
</dbReference>
<gene>
    <name evidence="5" type="ORF">OEG82_13325</name>
</gene>
<name>A0ABT3YHA2_9HYPH</name>
<dbReference type="Pfam" id="PF01037">
    <property type="entry name" value="AsnC_trans_reg"/>
    <property type="match status" value="1"/>
</dbReference>
<proteinExistence type="predicted"/>
<dbReference type="InterPro" id="IPR036388">
    <property type="entry name" value="WH-like_DNA-bd_sf"/>
</dbReference>